<reference evidence="4 5" key="1">
    <citation type="submission" date="2021-06" db="EMBL/GenBank/DDBJ databases">
        <title>Description of novel taxa of the family Lachnospiraceae.</title>
        <authorList>
            <person name="Chaplin A.V."/>
            <person name="Sokolova S.R."/>
            <person name="Pikina A.P."/>
            <person name="Korzhanova M."/>
            <person name="Belova V."/>
            <person name="Korostin D."/>
            <person name="Efimov B.A."/>
        </authorList>
    </citation>
    <scope>NUCLEOTIDE SEQUENCE [LARGE SCALE GENOMIC DNA]</scope>
    <source>
        <strain evidence="4 5">ASD4241</strain>
    </source>
</reference>
<proteinExistence type="predicted"/>
<comment type="caution">
    <text evidence="4">The sequence shown here is derived from an EMBL/GenBank/DDBJ whole genome shotgun (WGS) entry which is preliminary data.</text>
</comment>
<dbReference type="EMBL" id="JAHQCX010000004">
    <property type="protein sequence ID" value="MBU9726071.1"/>
    <property type="molecule type" value="Genomic_DNA"/>
</dbReference>
<dbReference type="RefSeq" id="WP_238726632.1">
    <property type="nucleotide sequence ID" value="NZ_JAHQCX010000004.1"/>
</dbReference>
<keyword evidence="3" id="KW-0472">Membrane</keyword>
<keyword evidence="1" id="KW-0802">TPR repeat</keyword>
<evidence type="ECO:0000256" key="1">
    <source>
        <dbReference type="PROSITE-ProRule" id="PRU00339"/>
    </source>
</evidence>
<evidence type="ECO:0000313" key="5">
    <source>
        <dbReference type="Proteomes" id="UP001314681"/>
    </source>
</evidence>
<keyword evidence="2" id="KW-0175">Coiled coil</keyword>
<dbReference type="Pfam" id="PF13174">
    <property type="entry name" value="TPR_6"/>
    <property type="match status" value="1"/>
</dbReference>
<feature type="transmembrane region" description="Helical" evidence="3">
    <location>
        <begin position="191"/>
        <end position="210"/>
    </location>
</feature>
<protein>
    <submittedName>
        <fullName evidence="4">Tetratricopeptide repeat protein</fullName>
    </submittedName>
</protein>
<sequence length="569" mass="65800">MINSLYIRISFGEPDNHAAPVTVGYRYDNLQAAGQEHFGSQSPVYISNTVADGFQLAIESITFEDGSTWTGSSPLTPLPAPGFISSLGVYGETFIQEVHKLKAISCMNLPTDREEFWYCACGNVNTSDAAHCINCGFPKDVIFKLRDPAYLKECKQIADAEQKRMEEEKEAERQKKQQAELEGRQRRKKRLIRLAVIFCILIFAFSIGLLSHKVIYPNYRYHKALSYMEQGNYADAQSIFEGLGDYKDSGKLNMEAKYGYAGFLAENGEYDAALACYKELEGYKDVLERITSVYYNMADSYVEHGNYSEALKIYQDLGNYEDSEERIPATKYLMANAAMESHDYETAYGLYSELSDYKDVPDRMNECSYQYAGLLLEQGKYQEAIDQYKKVYHYKDSAQLQDVAKFNIAKKLFEEKNYEECYAALDGLKKSLKDLDGGMDMYMECCYQVGLYYLKIGDTVDGLGYFRFIFYNEDYKEHYTDLLEKEMYDKIAEDKWDKAALMRMALPDDYQDPALDEEFYIAGKRIYNSFYTWTASSVFEYLASIDYKDSRTWLRRIRQEQDEMEQRVS</sequence>
<dbReference type="Proteomes" id="UP001314681">
    <property type="component" value="Unassembled WGS sequence"/>
</dbReference>
<organism evidence="4 5">
    <name type="scientific">Diplocloster modestus</name>
    <dbReference type="NCBI Taxonomy" id="2850322"/>
    <lineage>
        <taxon>Bacteria</taxon>
        <taxon>Bacillati</taxon>
        <taxon>Bacillota</taxon>
        <taxon>Clostridia</taxon>
        <taxon>Lachnospirales</taxon>
        <taxon>Lachnospiraceae</taxon>
        <taxon>Diplocloster</taxon>
    </lineage>
</organism>
<keyword evidence="3" id="KW-1133">Transmembrane helix</keyword>
<dbReference type="InterPro" id="IPR019734">
    <property type="entry name" value="TPR_rpt"/>
</dbReference>
<evidence type="ECO:0000256" key="3">
    <source>
        <dbReference type="SAM" id="Phobius"/>
    </source>
</evidence>
<dbReference type="Gene3D" id="1.25.40.10">
    <property type="entry name" value="Tetratricopeptide repeat domain"/>
    <property type="match status" value="2"/>
</dbReference>
<keyword evidence="3" id="KW-0812">Transmembrane</keyword>
<accession>A0ABS6K6J5</accession>
<dbReference type="InterPro" id="IPR011990">
    <property type="entry name" value="TPR-like_helical_dom_sf"/>
</dbReference>
<gene>
    <name evidence="4" type="ORF">KTH90_08595</name>
</gene>
<feature type="coiled-coil region" evidence="2">
    <location>
        <begin position="150"/>
        <end position="184"/>
    </location>
</feature>
<evidence type="ECO:0000313" key="4">
    <source>
        <dbReference type="EMBL" id="MBU9726071.1"/>
    </source>
</evidence>
<evidence type="ECO:0000256" key="2">
    <source>
        <dbReference type="SAM" id="Coils"/>
    </source>
</evidence>
<keyword evidence="5" id="KW-1185">Reference proteome</keyword>
<feature type="repeat" description="TPR" evidence="1">
    <location>
        <begin position="291"/>
        <end position="324"/>
    </location>
</feature>
<name>A0ABS6K6J5_9FIRM</name>
<dbReference type="Pfam" id="PF13432">
    <property type="entry name" value="TPR_16"/>
    <property type="match status" value="2"/>
</dbReference>
<dbReference type="SUPFAM" id="SSF48452">
    <property type="entry name" value="TPR-like"/>
    <property type="match status" value="2"/>
</dbReference>
<dbReference type="PROSITE" id="PS50005">
    <property type="entry name" value="TPR"/>
    <property type="match status" value="1"/>
</dbReference>